<proteinExistence type="predicted"/>
<evidence type="ECO:0000313" key="4">
    <source>
        <dbReference type="EMBL" id="CAE8629506.1"/>
    </source>
</evidence>
<dbReference type="Gene3D" id="1.10.238.10">
    <property type="entry name" value="EF-hand"/>
    <property type="match status" value="1"/>
</dbReference>
<comment type="caution">
    <text evidence="4">The sequence shown here is derived from an EMBL/GenBank/DDBJ whole genome shotgun (WGS) entry which is preliminary data.</text>
</comment>
<keyword evidence="1" id="KW-0106">Calcium</keyword>
<dbReference type="AlphaFoldDB" id="A0A813GVU4"/>
<dbReference type="InterPro" id="IPR011992">
    <property type="entry name" value="EF-hand-dom_pair"/>
</dbReference>
<protein>
    <recommendedName>
        <fullName evidence="3">EF-hand domain-containing protein</fullName>
    </recommendedName>
</protein>
<dbReference type="InterPro" id="IPR002048">
    <property type="entry name" value="EF_hand_dom"/>
</dbReference>
<evidence type="ECO:0000256" key="2">
    <source>
        <dbReference type="SAM" id="MobiDB-lite"/>
    </source>
</evidence>
<dbReference type="Proteomes" id="UP000654075">
    <property type="component" value="Unassembled WGS sequence"/>
</dbReference>
<feature type="region of interest" description="Disordered" evidence="2">
    <location>
        <begin position="936"/>
        <end position="955"/>
    </location>
</feature>
<keyword evidence="5" id="KW-1185">Reference proteome</keyword>
<accession>A0A813GVU4</accession>
<dbReference type="SUPFAM" id="SSF47473">
    <property type="entry name" value="EF-hand"/>
    <property type="match status" value="1"/>
</dbReference>
<gene>
    <name evidence="4" type="ORF">PGLA1383_LOCUS45973</name>
</gene>
<evidence type="ECO:0000259" key="3">
    <source>
        <dbReference type="PROSITE" id="PS50222"/>
    </source>
</evidence>
<evidence type="ECO:0000313" key="5">
    <source>
        <dbReference type="Proteomes" id="UP000654075"/>
    </source>
</evidence>
<dbReference type="PROSITE" id="PS00018">
    <property type="entry name" value="EF_HAND_1"/>
    <property type="match status" value="1"/>
</dbReference>
<dbReference type="EMBL" id="CAJNNV010029651">
    <property type="protein sequence ID" value="CAE8629506.1"/>
    <property type="molecule type" value="Genomic_DNA"/>
</dbReference>
<organism evidence="4 5">
    <name type="scientific">Polarella glacialis</name>
    <name type="common">Dinoflagellate</name>
    <dbReference type="NCBI Taxonomy" id="89957"/>
    <lineage>
        <taxon>Eukaryota</taxon>
        <taxon>Sar</taxon>
        <taxon>Alveolata</taxon>
        <taxon>Dinophyceae</taxon>
        <taxon>Suessiales</taxon>
        <taxon>Suessiaceae</taxon>
        <taxon>Polarella</taxon>
    </lineage>
</organism>
<evidence type="ECO:0000256" key="1">
    <source>
        <dbReference type="ARBA" id="ARBA00022837"/>
    </source>
</evidence>
<feature type="compositionally biased region" description="Low complexity" evidence="2">
    <location>
        <begin position="940"/>
        <end position="955"/>
    </location>
</feature>
<feature type="domain" description="EF-hand" evidence="3">
    <location>
        <begin position="68"/>
        <end position="103"/>
    </location>
</feature>
<dbReference type="GO" id="GO:0005509">
    <property type="term" value="F:calcium ion binding"/>
    <property type="evidence" value="ECO:0007669"/>
    <property type="project" value="InterPro"/>
</dbReference>
<dbReference type="InterPro" id="IPR018247">
    <property type="entry name" value="EF_Hand_1_Ca_BS"/>
</dbReference>
<reference evidence="4" key="1">
    <citation type="submission" date="2021-02" db="EMBL/GenBank/DDBJ databases">
        <authorList>
            <person name="Dougan E. K."/>
            <person name="Rhodes N."/>
            <person name="Thang M."/>
            <person name="Chan C."/>
        </authorList>
    </citation>
    <scope>NUCLEOTIDE SEQUENCE</scope>
</reference>
<name>A0A813GVU4_POLGL</name>
<dbReference type="PROSITE" id="PS50222">
    <property type="entry name" value="EF_HAND_2"/>
    <property type="match status" value="1"/>
</dbReference>
<sequence length="955" mass="105588">MFVTLVTAFGRHKPVLGSRSTQSFFQSPMVARADLGCPFSWPIHALLLRFFAMQIWSRLWKELGLDGNGEVKDREAFQRMDHDGDGKLSKEDLRLTLQEVVGLDALEGLDVLVETMLGEMANFSGSSPSNGEEVVGLVLTFSYVSRLAARQFAKLFEVRTPFKMLLSTGTALNIHPDIPFAQERREDHFARHYATNGHASTCSTGFSKQGNRLDKQTSFSDRLPSVFQSFACSPLTGGLLTALSGASFSNVSAAASRPCGTFLLTLLLHPPTKSQELQLHHLHSQVSCISDLYSEKSWTDWAVWPCNFIGSWKSANALHEVNWQQEHSHVNMAVSDCGKGHGHDCQGQFSSEASNGATCSSCPRAVDTDAECPERAMAGTRLPPAWEIQDSWQVVAASKAPALWLERKAAGMCGAEAFSALDDFEECELDTVLSDFLGREFLTIEYQQFVELNVGADSFTRRKGRIVFAALDDPGIQCTMLKVHRPLKDKKAERKLLSAKVFRILQDNAFPSATTLASSLHPERLMGRMAAGKRSSTLKEKLRLFKNMSNWMLVAYAVAFPVEPIHLIDYIADRGAEPCGHTVPGTILAMTSFVETVDGRPTSRCLAGHSTVKSIVEDLRLELMSDKPRAIAKANCIVVAFVITWEFVVGDPTEIFYLRLLAWRILGIAPKDMVMKEGSLKGCITESKVTGKGKKVGTIFFHVAKGAWIENEDRLQQDWALFKDSETERSCLLSLLVKDLTALKLLASTRFLGDGIELEDIEAQERMMLVTGAQHFWSEHSDRATLPSWIRSAGQADVTGEDDMLEKLEDFSRIRGAEESVIREQHRKLTFHRTQTAPESQHCAAPTQLDIDNVVALAVEEKDELGQEDAQLSHGALLVSLSSQGRPQTLHKVGACWRRPGIDYKRFAALSEDETQAPYTGYHKVCSDCFPKGDDEQNVSLSGSSSKSSSSDSDS</sequence>